<evidence type="ECO:0000313" key="2">
    <source>
        <dbReference type="Proteomes" id="UP000245626"/>
    </source>
</evidence>
<gene>
    <name evidence="1" type="ORF">IE53DRAFT_363471</name>
</gene>
<dbReference type="EMBL" id="KZ820109">
    <property type="protein sequence ID" value="PWN49019.1"/>
    <property type="molecule type" value="Genomic_DNA"/>
</dbReference>
<proteinExistence type="predicted"/>
<name>A0ACD0NT72_9BASI</name>
<protein>
    <submittedName>
        <fullName evidence="1">Uncharacterized protein</fullName>
    </submittedName>
</protein>
<dbReference type="Proteomes" id="UP000245626">
    <property type="component" value="Unassembled WGS sequence"/>
</dbReference>
<evidence type="ECO:0000313" key="1">
    <source>
        <dbReference type="EMBL" id="PWN49019.1"/>
    </source>
</evidence>
<reference evidence="1 2" key="1">
    <citation type="journal article" date="2018" name="Mol. Biol. Evol.">
        <title>Broad Genomic Sampling Reveals a Smut Pathogenic Ancestry of the Fungal Clade Ustilaginomycotina.</title>
        <authorList>
            <person name="Kijpornyongpan T."/>
            <person name="Mondo S.J."/>
            <person name="Barry K."/>
            <person name="Sandor L."/>
            <person name="Lee J."/>
            <person name="Lipzen A."/>
            <person name="Pangilinan J."/>
            <person name="LaButti K."/>
            <person name="Hainaut M."/>
            <person name="Henrissat B."/>
            <person name="Grigoriev I.V."/>
            <person name="Spatafora J.W."/>
            <person name="Aime M.C."/>
        </authorList>
    </citation>
    <scope>NUCLEOTIDE SEQUENCE [LARGE SCALE GENOMIC DNA]</scope>
    <source>
        <strain evidence="1 2">SA 807</strain>
    </source>
</reference>
<organism evidence="1 2">
    <name type="scientific">Violaceomyces palustris</name>
    <dbReference type="NCBI Taxonomy" id="1673888"/>
    <lineage>
        <taxon>Eukaryota</taxon>
        <taxon>Fungi</taxon>
        <taxon>Dikarya</taxon>
        <taxon>Basidiomycota</taxon>
        <taxon>Ustilaginomycotina</taxon>
        <taxon>Ustilaginomycetes</taxon>
        <taxon>Violaceomycetales</taxon>
        <taxon>Violaceomycetaceae</taxon>
        <taxon>Violaceomyces</taxon>
    </lineage>
</organism>
<keyword evidence="2" id="KW-1185">Reference proteome</keyword>
<sequence length="217" mass="24360">MPPPPEGSKPLAITTIKGRLGCILRQLKVRRIAVRGDLWKDVMEVMRHLAHKLHYYPTATLKKMWISVDTVSTLIAAVWDVLAHTRHHEVRSVPTLLSLQTVLLLMDQCGARISSWLDRCSRWPEEVGRYLRWSMVMIRLCGNTESHGPSFIVNLSCNATKHAGRLGDALFHVNTFATNYNEPKSKGIVSSFVALEISQGVMSPDLAGSWKSFAKMP</sequence>
<accession>A0ACD0NT72</accession>